<dbReference type="EMBL" id="FNZA01000002">
    <property type="protein sequence ID" value="SEI85079.1"/>
    <property type="molecule type" value="Genomic_DNA"/>
</dbReference>
<evidence type="ECO:0000313" key="2">
    <source>
        <dbReference type="Proteomes" id="UP000199223"/>
    </source>
</evidence>
<accession>A0A1H6TYG4</accession>
<evidence type="ECO:0000313" key="1">
    <source>
        <dbReference type="EMBL" id="SEI85079.1"/>
    </source>
</evidence>
<name>A0A1H6TYG4_9DEIO</name>
<reference evidence="2" key="1">
    <citation type="submission" date="2016-10" db="EMBL/GenBank/DDBJ databases">
        <authorList>
            <person name="Varghese N."/>
            <person name="Submissions S."/>
        </authorList>
    </citation>
    <scope>NUCLEOTIDE SEQUENCE [LARGE SCALE GENOMIC DNA]</scope>
    <source>
        <strain evidence="2">CGMCC 1.10218</strain>
    </source>
</reference>
<dbReference type="STRING" id="856736.SAMN04488058_10243"/>
<dbReference type="OrthoDB" id="214814at2"/>
<sequence length="134" mass="15330">MTYTVQILDETTARPQPVHALSLEFETETLSVQELIRRRVYEECLEFNAGAQERFRGLVIPEGMERELGSPALRRDRRVDWETQFAKATEAFQRNGIIVLVGDRQAEALDETVTLRLGERLEVTFIRLVPLVGG</sequence>
<gene>
    <name evidence="1" type="ORF">SAMN04488058_10243</name>
</gene>
<dbReference type="Proteomes" id="UP000199223">
    <property type="component" value="Unassembled WGS sequence"/>
</dbReference>
<dbReference type="AlphaFoldDB" id="A0A1H6TYG4"/>
<dbReference type="RefSeq" id="WP_092263242.1">
    <property type="nucleotide sequence ID" value="NZ_FNZA01000002.1"/>
</dbReference>
<proteinExistence type="predicted"/>
<keyword evidence="2" id="KW-1185">Reference proteome</keyword>
<protein>
    <submittedName>
        <fullName evidence="1">Uncharacterized protein</fullName>
    </submittedName>
</protein>
<organism evidence="1 2">
    <name type="scientific">Deinococcus reticulitermitis</name>
    <dbReference type="NCBI Taxonomy" id="856736"/>
    <lineage>
        <taxon>Bacteria</taxon>
        <taxon>Thermotogati</taxon>
        <taxon>Deinococcota</taxon>
        <taxon>Deinococci</taxon>
        <taxon>Deinococcales</taxon>
        <taxon>Deinococcaceae</taxon>
        <taxon>Deinococcus</taxon>
    </lineage>
</organism>